<comment type="subcellular location">
    <subcellularLocation>
        <location evidence="1">Cell membrane</location>
        <topology evidence="1">Multi-pass membrane protein</topology>
    </subcellularLocation>
</comment>
<evidence type="ECO:0000256" key="2">
    <source>
        <dbReference type="ARBA" id="ARBA00022475"/>
    </source>
</evidence>
<dbReference type="PANTHER" id="PTHR30566:SF5">
    <property type="entry name" value="MECHANOSENSITIVE ION CHANNEL PROTEIN 1, MITOCHONDRIAL-RELATED"/>
    <property type="match status" value="1"/>
</dbReference>
<evidence type="ECO:0000256" key="4">
    <source>
        <dbReference type="ARBA" id="ARBA00022989"/>
    </source>
</evidence>
<dbReference type="GO" id="GO:0008381">
    <property type="term" value="F:mechanosensitive monoatomic ion channel activity"/>
    <property type="evidence" value="ECO:0007669"/>
    <property type="project" value="UniProtKB-ARBA"/>
</dbReference>
<keyword evidence="3 6" id="KW-0812">Transmembrane</keyword>
<evidence type="ECO:0000256" key="6">
    <source>
        <dbReference type="SAM" id="Phobius"/>
    </source>
</evidence>
<keyword evidence="5 6" id="KW-0472">Membrane</keyword>
<feature type="transmembrane region" description="Helical" evidence="6">
    <location>
        <begin position="6"/>
        <end position="28"/>
    </location>
</feature>
<dbReference type="PIRSF" id="PIRSF026673">
    <property type="entry name" value="UCP026673_ion_chan"/>
    <property type="match status" value="1"/>
</dbReference>
<name>A0A7W6ZR43_9HYPH</name>
<feature type="transmembrane region" description="Helical" evidence="6">
    <location>
        <begin position="110"/>
        <end position="128"/>
    </location>
</feature>
<evidence type="ECO:0000256" key="5">
    <source>
        <dbReference type="ARBA" id="ARBA00023136"/>
    </source>
</evidence>
<dbReference type="Proteomes" id="UP000543836">
    <property type="component" value="Unassembled WGS sequence"/>
</dbReference>
<dbReference type="CDD" id="cd00038">
    <property type="entry name" value="CAP_ED"/>
    <property type="match status" value="1"/>
</dbReference>
<evidence type="ECO:0000259" key="7">
    <source>
        <dbReference type="PROSITE" id="PS50042"/>
    </source>
</evidence>
<dbReference type="Pfam" id="PF00924">
    <property type="entry name" value="MS_channel_2nd"/>
    <property type="match status" value="1"/>
</dbReference>
<dbReference type="InterPro" id="IPR006685">
    <property type="entry name" value="MscS_channel_2nd"/>
</dbReference>
<dbReference type="SUPFAM" id="SSF50182">
    <property type="entry name" value="Sm-like ribonucleoproteins"/>
    <property type="match status" value="1"/>
</dbReference>
<sequence>MSIALLADPIVQFCILVVVGTFVSRFLLRHRRAGRLIGQIAFFVSLTALLLYHGIVPYEPTPPQAQDTVTLRVFTGFAKIVWWINGAWVLVAFVRLFLIFERKPREARLLQDLVVGVIYLGAVLSVVADVFSVPVGTLIATSGVFAIILGLALQSTLSDVFSGIALNLGRPYSVGDWVVLDNDVQGRVVETNWRATHLLSGTNDLVVIPNSALAKSRITNLSSPDESHGVTITVRVQPTTQPKVIADVMRNVLISCNTIQKTPEPSVMINSIDGQAIELQLNFRIRDISQMTAAKNEINDLIYRHSKAGGLKLAGPPDAITMPSESQAETASAAQHPGTPWRLLNNIPLFSSLTEDEKEHLASRMQRRTYHKDAVIAEQDSLLRSLTIVRSGVISITRREAQRQIELTRLAPGDYFGEGGLLMGSGEVGTIRALTFVVTYEIGEDCLAPLLHDRPSIAEELGTIMSKRIEAERHLFSTSDILVNGAPIGSLTSRIKHLFQLQHD</sequence>
<dbReference type="PROSITE" id="PS50042">
    <property type="entry name" value="CNMP_BINDING_3"/>
    <property type="match status" value="1"/>
</dbReference>
<protein>
    <submittedName>
        <fullName evidence="8">Small-conductance mechanosensitive channel</fullName>
    </submittedName>
</protein>
<reference evidence="8 9" key="1">
    <citation type="submission" date="2020-08" db="EMBL/GenBank/DDBJ databases">
        <title>Genomic Encyclopedia of Type Strains, Phase IV (KMG-V): Genome sequencing to study the core and pangenomes of soil and plant-associated prokaryotes.</title>
        <authorList>
            <person name="Whitman W."/>
        </authorList>
    </citation>
    <scope>NUCLEOTIDE SEQUENCE [LARGE SCALE GENOMIC DNA]</scope>
    <source>
        <strain evidence="8 9">SEMIA 492</strain>
    </source>
</reference>
<dbReference type="InterPro" id="IPR016846">
    <property type="entry name" value="cNMP-bd_ion_channel"/>
</dbReference>
<feature type="transmembrane region" description="Helical" evidence="6">
    <location>
        <begin position="80"/>
        <end position="98"/>
    </location>
</feature>
<dbReference type="RefSeq" id="WP_028753604.1">
    <property type="nucleotide sequence ID" value="NZ_JACIIG010000001.1"/>
</dbReference>
<dbReference type="GO" id="GO:0005886">
    <property type="term" value="C:plasma membrane"/>
    <property type="evidence" value="ECO:0007669"/>
    <property type="project" value="UniProtKB-SubCell"/>
</dbReference>
<evidence type="ECO:0000313" key="8">
    <source>
        <dbReference type="EMBL" id="MBB4566713.1"/>
    </source>
</evidence>
<keyword evidence="4 6" id="KW-1133">Transmembrane helix</keyword>
<dbReference type="InterPro" id="IPR010920">
    <property type="entry name" value="LSM_dom_sf"/>
</dbReference>
<keyword evidence="2" id="KW-1003">Cell membrane</keyword>
<feature type="domain" description="Cyclic nucleotide-binding" evidence="7">
    <location>
        <begin position="349"/>
        <end position="451"/>
    </location>
</feature>
<dbReference type="Gene3D" id="3.30.70.100">
    <property type="match status" value="1"/>
</dbReference>
<evidence type="ECO:0000256" key="3">
    <source>
        <dbReference type="ARBA" id="ARBA00022692"/>
    </source>
</evidence>
<dbReference type="Gene3D" id="2.60.120.10">
    <property type="entry name" value="Jelly Rolls"/>
    <property type="match status" value="1"/>
</dbReference>
<dbReference type="PANTHER" id="PTHR30566">
    <property type="entry name" value="YNAI-RELATED MECHANOSENSITIVE ION CHANNEL"/>
    <property type="match status" value="1"/>
</dbReference>
<evidence type="ECO:0000313" key="9">
    <source>
        <dbReference type="Proteomes" id="UP000543836"/>
    </source>
</evidence>
<gene>
    <name evidence="8" type="ORF">GGE60_000801</name>
</gene>
<dbReference type="SUPFAM" id="SSF51206">
    <property type="entry name" value="cAMP-binding domain-like"/>
    <property type="match status" value="1"/>
</dbReference>
<accession>A0A7W6ZR43</accession>
<dbReference type="EMBL" id="JACIIG010000001">
    <property type="protein sequence ID" value="MBB4566713.1"/>
    <property type="molecule type" value="Genomic_DNA"/>
</dbReference>
<dbReference type="InterPro" id="IPR000595">
    <property type="entry name" value="cNMP-bd_dom"/>
</dbReference>
<dbReference type="InterPro" id="IPR011066">
    <property type="entry name" value="MscS_channel_C_sf"/>
</dbReference>
<dbReference type="OrthoDB" id="9775207at2"/>
<dbReference type="SMART" id="SM00100">
    <property type="entry name" value="cNMP"/>
    <property type="match status" value="1"/>
</dbReference>
<organism evidence="8 9">
    <name type="scientific">Rhizobium leucaenae</name>
    <dbReference type="NCBI Taxonomy" id="29450"/>
    <lineage>
        <taxon>Bacteria</taxon>
        <taxon>Pseudomonadati</taxon>
        <taxon>Pseudomonadota</taxon>
        <taxon>Alphaproteobacteria</taxon>
        <taxon>Hyphomicrobiales</taxon>
        <taxon>Rhizobiaceae</taxon>
        <taxon>Rhizobium/Agrobacterium group</taxon>
        <taxon>Rhizobium</taxon>
    </lineage>
</organism>
<dbReference type="AlphaFoldDB" id="A0A7W6ZR43"/>
<keyword evidence="9" id="KW-1185">Reference proteome</keyword>
<evidence type="ECO:0000256" key="1">
    <source>
        <dbReference type="ARBA" id="ARBA00004651"/>
    </source>
</evidence>
<dbReference type="Gene3D" id="1.10.287.1260">
    <property type="match status" value="1"/>
</dbReference>
<proteinExistence type="predicted"/>
<dbReference type="Gene3D" id="2.30.30.60">
    <property type="match status" value="1"/>
</dbReference>
<feature type="transmembrane region" description="Helical" evidence="6">
    <location>
        <begin position="40"/>
        <end position="60"/>
    </location>
</feature>
<comment type="caution">
    <text evidence="8">The sequence shown here is derived from an EMBL/GenBank/DDBJ whole genome shotgun (WGS) entry which is preliminary data.</text>
</comment>
<dbReference type="Pfam" id="PF00027">
    <property type="entry name" value="cNMP_binding"/>
    <property type="match status" value="1"/>
</dbReference>
<dbReference type="SUPFAM" id="SSF82689">
    <property type="entry name" value="Mechanosensitive channel protein MscS (YggB), C-terminal domain"/>
    <property type="match status" value="1"/>
</dbReference>
<dbReference type="InterPro" id="IPR014710">
    <property type="entry name" value="RmlC-like_jellyroll"/>
</dbReference>
<dbReference type="InterPro" id="IPR018490">
    <property type="entry name" value="cNMP-bd_dom_sf"/>
</dbReference>
<dbReference type="InterPro" id="IPR023408">
    <property type="entry name" value="MscS_beta-dom_sf"/>
</dbReference>